<dbReference type="AlphaFoldDB" id="A0A2M7RGW4"/>
<dbReference type="GO" id="GO:0006313">
    <property type="term" value="P:DNA transposition"/>
    <property type="evidence" value="ECO:0007669"/>
    <property type="project" value="InterPro"/>
</dbReference>
<evidence type="ECO:0000259" key="1">
    <source>
        <dbReference type="SMART" id="SM01321"/>
    </source>
</evidence>
<dbReference type="PANTHER" id="PTHR36966:SF1">
    <property type="entry name" value="REP-ASSOCIATED TYROSINE TRANSPOSASE"/>
    <property type="match status" value="1"/>
</dbReference>
<evidence type="ECO:0000313" key="3">
    <source>
        <dbReference type="Proteomes" id="UP000230779"/>
    </source>
</evidence>
<dbReference type="GO" id="GO:0004803">
    <property type="term" value="F:transposase activity"/>
    <property type="evidence" value="ECO:0007669"/>
    <property type="project" value="InterPro"/>
</dbReference>
<dbReference type="EMBL" id="PFMD01000062">
    <property type="protein sequence ID" value="PIY95999.1"/>
    <property type="molecule type" value="Genomic_DNA"/>
</dbReference>
<evidence type="ECO:0000313" key="2">
    <source>
        <dbReference type="EMBL" id="PIY95999.1"/>
    </source>
</evidence>
<gene>
    <name evidence="2" type="ORF">COY66_05360</name>
</gene>
<dbReference type="SUPFAM" id="SSF143422">
    <property type="entry name" value="Transposase IS200-like"/>
    <property type="match status" value="1"/>
</dbReference>
<dbReference type="PANTHER" id="PTHR36966">
    <property type="entry name" value="REP-ASSOCIATED TYROSINE TRANSPOSASE"/>
    <property type="match status" value="1"/>
</dbReference>
<dbReference type="InterPro" id="IPR036515">
    <property type="entry name" value="Transposase_17_sf"/>
</dbReference>
<dbReference type="Proteomes" id="UP000230779">
    <property type="component" value="Unassembled WGS sequence"/>
</dbReference>
<dbReference type="InterPro" id="IPR052715">
    <property type="entry name" value="RAYT_transposase"/>
</dbReference>
<dbReference type="InterPro" id="IPR002686">
    <property type="entry name" value="Transposase_17"/>
</dbReference>
<dbReference type="Gene3D" id="3.30.70.1290">
    <property type="entry name" value="Transposase IS200-like"/>
    <property type="match status" value="1"/>
</dbReference>
<reference evidence="2 3" key="1">
    <citation type="submission" date="2017-09" db="EMBL/GenBank/DDBJ databases">
        <title>Depth-based differentiation of microbial function through sediment-hosted aquifers and enrichment of novel symbionts in the deep terrestrial subsurface.</title>
        <authorList>
            <person name="Probst A.J."/>
            <person name="Ladd B."/>
            <person name="Jarett J.K."/>
            <person name="Geller-Mcgrath D.E."/>
            <person name="Sieber C.M."/>
            <person name="Emerson J.B."/>
            <person name="Anantharaman K."/>
            <person name="Thomas B.C."/>
            <person name="Malmstrom R."/>
            <person name="Stieglmeier M."/>
            <person name="Klingl A."/>
            <person name="Woyke T."/>
            <person name="Ryan C.M."/>
            <person name="Banfield J.F."/>
        </authorList>
    </citation>
    <scope>NUCLEOTIDE SEQUENCE [LARGE SCALE GENOMIC DNA]</scope>
    <source>
        <strain evidence="2">CG_4_10_14_0_8_um_filter_42_10</strain>
    </source>
</reference>
<name>A0A2M7RGW4_9BACT</name>
<dbReference type="GO" id="GO:0043565">
    <property type="term" value="F:sequence-specific DNA binding"/>
    <property type="evidence" value="ECO:0007669"/>
    <property type="project" value="TreeGrafter"/>
</dbReference>
<dbReference type="NCBIfam" id="NF047646">
    <property type="entry name" value="REP_Tyr_transpos"/>
    <property type="match status" value="1"/>
</dbReference>
<organism evidence="2 3">
    <name type="scientific">Candidatus Kerfeldbacteria bacterium CG_4_10_14_0_8_um_filter_42_10</name>
    <dbReference type="NCBI Taxonomy" id="2014248"/>
    <lineage>
        <taxon>Bacteria</taxon>
        <taxon>Candidatus Kerfeldiibacteriota</taxon>
    </lineage>
</organism>
<comment type="caution">
    <text evidence="2">The sequence shown here is derived from an EMBL/GenBank/DDBJ whole genome shotgun (WGS) entry which is preliminary data.</text>
</comment>
<feature type="domain" description="Transposase IS200-like" evidence="1">
    <location>
        <begin position="8"/>
        <end position="159"/>
    </location>
</feature>
<protein>
    <recommendedName>
        <fullName evidence="1">Transposase IS200-like domain-containing protein</fullName>
    </recommendedName>
</protein>
<dbReference type="Pfam" id="PF01797">
    <property type="entry name" value="Y1_Tnp"/>
    <property type="match status" value="1"/>
</dbReference>
<proteinExistence type="predicted"/>
<accession>A0A2M7RGW4</accession>
<dbReference type="SMART" id="SM01321">
    <property type="entry name" value="Y1_Tnp"/>
    <property type="match status" value="1"/>
</dbReference>
<sequence length="194" mass="23030">MSQKRINIEGGIYFVTSRTFNNKEIFTDENACKLFIEVLDYYHKKLEFHLHAYVIMPNHVHLLIQPTGRYGISEINHRIKGNFAIQYLQNQRNHQNHKGSDALGGKKKSSINTASEPLWFVGKKRHRIRINPVWQKSFYDRAIRTETQRENTMKYIDFNAVKHGLVDNPEKWLYSSYHNHHQTSKELIEIDYLT</sequence>